<protein>
    <recommendedName>
        <fullName evidence="7">Centromere protein C</fullName>
    </recommendedName>
    <alternativeName>
        <fullName evidence="8">Centromere autoantigen C</fullName>
    </alternativeName>
    <alternativeName>
        <fullName evidence="9">Centromere protein C 1</fullName>
    </alternativeName>
</protein>
<dbReference type="GO" id="GO:0000776">
    <property type="term" value="C:kinetochore"/>
    <property type="evidence" value="ECO:0007669"/>
    <property type="project" value="InterPro"/>
</dbReference>
<feature type="compositionally biased region" description="Basic residues" evidence="10">
    <location>
        <begin position="656"/>
        <end position="665"/>
    </location>
</feature>
<feature type="compositionally biased region" description="Basic and acidic residues" evidence="10">
    <location>
        <begin position="209"/>
        <end position="221"/>
    </location>
</feature>
<feature type="compositionally biased region" description="Basic and acidic residues" evidence="10">
    <location>
        <begin position="335"/>
        <end position="366"/>
    </location>
</feature>
<evidence type="ECO:0000256" key="3">
    <source>
        <dbReference type="ARBA" id="ARBA00023125"/>
    </source>
</evidence>
<evidence type="ECO:0000256" key="7">
    <source>
        <dbReference type="ARBA" id="ARBA00068530"/>
    </source>
</evidence>
<evidence type="ECO:0000256" key="1">
    <source>
        <dbReference type="ARBA" id="ARBA00004123"/>
    </source>
</evidence>
<keyword evidence="4" id="KW-0539">Nucleus</keyword>
<comment type="subcellular location">
    <subcellularLocation>
        <location evidence="1">Nucleus</location>
    </subcellularLocation>
</comment>
<feature type="region of interest" description="Disordered" evidence="10">
    <location>
        <begin position="206"/>
        <end position="228"/>
    </location>
</feature>
<feature type="compositionally biased region" description="Polar residues" evidence="10">
    <location>
        <begin position="619"/>
        <end position="640"/>
    </location>
</feature>
<feature type="compositionally biased region" description="Polar residues" evidence="10">
    <location>
        <begin position="537"/>
        <end position="555"/>
    </location>
</feature>
<feature type="compositionally biased region" description="Polar residues" evidence="10">
    <location>
        <begin position="367"/>
        <end position="378"/>
    </location>
</feature>
<comment type="function">
    <text evidence="5">Component of the CENPA-NAC (nucleosome-associated) complex, a complex that plays a central role in assembly of kinetochore proteins, mitotic progression and chromosome segregation. The CENPA-NAC complex recruits the CENPA-CAD (nucleosome distal) complex and may be involved in incorporation of newly synthesized CENPA into centromeres. CENPC recruits DNA methylation and DNMT3B to both centromeric and pericentromeric satellite repeats and regulates the histone code in these regions.</text>
</comment>
<dbReference type="GO" id="GO:0005634">
    <property type="term" value="C:nucleus"/>
    <property type="evidence" value="ECO:0007669"/>
    <property type="project" value="UniProtKB-SubCell"/>
</dbReference>
<keyword evidence="3" id="KW-0238">DNA-binding</keyword>
<keyword evidence="13" id="KW-1185">Reference proteome</keyword>
<dbReference type="PANTHER" id="PTHR16684:SF11">
    <property type="entry name" value="CENTROMERE PROTEIN C"/>
    <property type="match status" value="1"/>
</dbReference>
<evidence type="ECO:0000256" key="2">
    <source>
        <dbReference type="ARBA" id="ARBA00010291"/>
    </source>
</evidence>
<comment type="similarity">
    <text evidence="2">Belongs to the CENP-C/MIF2 family.</text>
</comment>
<evidence type="ECO:0000256" key="6">
    <source>
        <dbReference type="ARBA" id="ARBA00064952"/>
    </source>
</evidence>
<evidence type="ECO:0000256" key="5">
    <source>
        <dbReference type="ARBA" id="ARBA00053516"/>
    </source>
</evidence>
<feature type="region of interest" description="Disordered" evidence="10">
    <location>
        <begin position="67"/>
        <end position="118"/>
    </location>
</feature>
<feature type="region of interest" description="Disordered" evidence="10">
    <location>
        <begin position="287"/>
        <end position="401"/>
    </location>
</feature>
<evidence type="ECO:0000313" key="13">
    <source>
        <dbReference type="Proteomes" id="UP000694549"/>
    </source>
</evidence>
<dbReference type="AlphaFoldDB" id="A0A8B9UWD3"/>
<dbReference type="GO" id="GO:0005721">
    <property type="term" value="C:pericentric heterochromatin"/>
    <property type="evidence" value="ECO:0007669"/>
    <property type="project" value="UniProtKB-ARBA"/>
</dbReference>
<dbReference type="Ensembl" id="ENSAZOT00000014933.1">
    <property type="protein sequence ID" value="ENSAZOP00000013893.1"/>
    <property type="gene ID" value="ENSAZOG00000008960.1"/>
</dbReference>
<dbReference type="GO" id="GO:0051382">
    <property type="term" value="P:kinetochore assembly"/>
    <property type="evidence" value="ECO:0007669"/>
    <property type="project" value="InterPro"/>
</dbReference>
<dbReference type="InterPro" id="IPR014710">
    <property type="entry name" value="RmlC-like_jellyroll"/>
</dbReference>
<evidence type="ECO:0000313" key="12">
    <source>
        <dbReference type="Ensembl" id="ENSAZOP00000013893.1"/>
    </source>
</evidence>
<reference evidence="12" key="1">
    <citation type="submission" date="2025-08" db="UniProtKB">
        <authorList>
            <consortium name="Ensembl"/>
        </authorList>
    </citation>
    <scope>IDENTIFICATION</scope>
</reference>
<feature type="compositionally biased region" description="Basic residues" evidence="10">
    <location>
        <begin position="496"/>
        <end position="507"/>
    </location>
</feature>
<dbReference type="Pfam" id="PF11699">
    <property type="entry name" value="CENP-C_C"/>
    <property type="match status" value="1"/>
</dbReference>
<feature type="compositionally biased region" description="Basic residues" evidence="10">
    <location>
        <begin position="608"/>
        <end position="617"/>
    </location>
</feature>
<evidence type="ECO:0000256" key="4">
    <source>
        <dbReference type="ARBA" id="ARBA00023242"/>
    </source>
</evidence>
<name>A0A8B9UWD3_9AVES</name>
<dbReference type="GO" id="GO:0051455">
    <property type="term" value="P:spindle attachment to meiosis I kinetochore"/>
    <property type="evidence" value="ECO:0007669"/>
    <property type="project" value="TreeGrafter"/>
</dbReference>
<dbReference type="GO" id="GO:0019237">
    <property type="term" value="F:centromeric DNA binding"/>
    <property type="evidence" value="ECO:0007669"/>
    <property type="project" value="InterPro"/>
</dbReference>
<feature type="region of interest" description="Disordered" evidence="10">
    <location>
        <begin position="591"/>
        <end position="672"/>
    </location>
</feature>
<dbReference type="Proteomes" id="UP000694549">
    <property type="component" value="Unplaced"/>
</dbReference>
<feature type="domain" description="Mif2/CENP-C cupin" evidence="11">
    <location>
        <begin position="848"/>
        <end position="930"/>
    </location>
</feature>
<sequence>MYFHIARVRIFSIYLFFYFFPLSRKKIDIQPGQNVLKFIQDCFESCDNELTISSPCTACCSTPVGRNQTRTSIQTQRQSDAGLTNSVKRTSTTSASVPASPPDTVSSQGGPHKSYLTPTVHGYAADSKKTESPLPEGGPRDTLKDAEALCKSPAEFVDPEDDNGALGSPLLVEEAKSSPVHILNFDDQSTPDVVKTHAEVVCLEGPQTGRDERAHKQRAEHTASSSVRKQKSVFSSAFLAAVTTGTVGKRYTASISPPSPPVVKDHDIEQESECEFLIDESDGLSSNSWFSIPQKNRKSKKDGSATPVTKSQSSEKGKTEGKKGKTGKVQAEALTEQKTHNLDVRMQLDFKGTSRLDSVSSKREGNQLKSQKQSSTHAGKSKKGALHQDSPRHRKVSCEPEAEQLMLLVSGWDTEAYDEEHKKRVKPSEGSPLPSAEHHKEQMPPPKENLKSSKYPQSASKAFLHSVQKKHTAKQKLQESKNKSKLSKKWAESQRKKLKKSVKKSSNKKPQLQRGESSDNESSEEGLEREPVELNEMFTSPLRQTSGNSVLQKLASSEKPKNVSHALESLHGVYNKTPVKAAELMQRLTDSIQNSEKKRSLAKSPGKTLKKINHRTPKGVSSNAEDIEPQNTTDSDSSSAHEVARKKHKQSDVKIKSNKRKHNAQHRLQDSSAAMKVMSCESGPVLDHCGEFTSRSKRCEEDNGSSDDSEELYYQEINLSDKISRHKIVMPSNTPNVRRTKRIRLKPLEYWRGERVNYAMRPSGGLMITGIVCPETEPPRKDRQKKIRHKEKRNYTKNEVAKKFNYTLADTSKPTVVVDPLTNQEVLQECINTGRSHLSFFKDESVEIYKNLNTSTFSTGKLILKPLKEKGHQFVYMDTIAFYVIHGKIVITLHKTSYYLTSGAFFYIPAGNQYNIRNLLNEESVLLFTQFKNDRPIVTSTLLEPNPSSP</sequence>
<dbReference type="Gene3D" id="2.60.120.10">
    <property type="entry name" value="Jelly Rolls"/>
    <property type="match status" value="1"/>
</dbReference>
<dbReference type="SUPFAM" id="SSF51182">
    <property type="entry name" value="RmlC-like cupins"/>
    <property type="match status" value="1"/>
</dbReference>
<dbReference type="InterPro" id="IPR011051">
    <property type="entry name" value="RmlC_Cupin_sf"/>
</dbReference>
<evidence type="ECO:0000259" key="11">
    <source>
        <dbReference type="Pfam" id="PF11699"/>
    </source>
</evidence>
<evidence type="ECO:0000256" key="8">
    <source>
        <dbReference type="ARBA" id="ARBA00082151"/>
    </source>
</evidence>
<feature type="compositionally biased region" description="Basic and acidic residues" evidence="10">
    <location>
        <begin position="313"/>
        <end position="323"/>
    </location>
</feature>
<dbReference type="GO" id="GO:0051315">
    <property type="term" value="P:attachment of mitotic spindle microtubules to kinetochore"/>
    <property type="evidence" value="ECO:0007669"/>
    <property type="project" value="TreeGrafter"/>
</dbReference>
<proteinExistence type="inferred from homology"/>
<feature type="compositionally biased region" description="Low complexity" evidence="10">
    <location>
        <begin position="90"/>
        <end position="107"/>
    </location>
</feature>
<dbReference type="PANTHER" id="PTHR16684">
    <property type="entry name" value="CENTROMERE PROTEIN C"/>
    <property type="match status" value="1"/>
</dbReference>
<dbReference type="FunFam" id="2.60.120.10:FF:000033">
    <property type="entry name" value="Centromere protein C 1"/>
    <property type="match status" value="1"/>
</dbReference>
<organism evidence="12 13">
    <name type="scientific">Anas zonorhyncha</name>
    <name type="common">Eastern spot-billed duck</name>
    <dbReference type="NCBI Taxonomy" id="75864"/>
    <lineage>
        <taxon>Eukaryota</taxon>
        <taxon>Metazoa</taxon>
        <taxon>Chordata</taxon>
        <taxon>Craniata</taxon>
        <taxon>Vertebrata</taxon>
        <taxon>Euteleostomi</taxon>
        <taxon>Archelosauria</taxon>
        <taxon>Archosauria</taxon>
        <taxon>Dinosauria</taxon>
        <taxon>Saurischia</taxon>
        <taxon>Theropoda</taxon>
        <taxon>Coelurosauria</taxon>
        <taxon>Aves</taxon>
        <taxon>Neognathae</taxon>
        <taxon>Galloanserae</taxon>
        <taxon>Anseriformes</taxon>
        <taxon>Anatidae</taxon>
        <taxon>Anatinae</taxon>
        <taxon>Anas</taxon>
    </lineage>
</organism>
<feature type="compositionally biased region" description="Low complexity" evidence="10">
    <location>
        <begin position="68"/>
        <end position="79"/>
    </location>
</feature>
<evidence type="ECO:0000256" key="9">
    <source>
        <dbReference type="ARBA" id="ARBA00083562"/>
    </source>
</evidence>
<accession>A0A8B9UWD3</accession>
<dbReference type="InterPro" id="IPR028386">
    <property type="entry name" value="CENP-C/Mif2/cnp3"/>
</dbReference>
<feature type="region of interest" description="Disordered" evidence="10">
    <location>
        <begin position="417"/>
        <end position="563"/>
    </location>
</feature>
<reference evidence="12" key="2">
    <citation type="submission" date="2025-09" db="UniProtKB">
        <authorList>
            <consortium name="Ensembl"/>
        </authorList>
    </citation>
    <scope>IDENTIFICATION</scope>
</reference>
<evidence type="ECO:0000256" key="10">
    <source>
        <dbReference type="SAM" id="MobiDB-lite"/>
    </source>
</evidence>
<dbReference type="InterPro" id="IPR025974">
    <property type="entry name" value="Mif2/CENP-C_cupin"/>
</dbReference>
<comment type="subunit">
    <text evidence="6">Oligomer. Component of the CENPA-NAC complex, at least composed of CENPA, CENPC, CENPH, CENPM, CENPN, CENPT and CENPU. The CENPA-NAC complex interacts with the CENPA-CAD complex, composed of CENPI, CENPK, CENPL, CENPO, CENPP, CENPQ, CENPR and CENPS. Binds to DAXX. Interacts with DNMT3B. Interacts directly with CENPA. Identified in a centromere complex containing histones H2A, H2B and H4, and at least CENPA, CENPB, CENPC, CENPT, CENPN, HJURP, SUPT16H, SSRP1 and RSF1. Interacts with MEIKIN.</text>
</comment>